<name>A0A926F0A6_9FIRM</name>
<keyword evidence="5 14" id="KW-0479">Metal-binding</keyword>
<dbReference type="Gene3D" id="2.60.260.20">
    <property type="entry name" value="Urease metallochaperone UreE, N-terminal domain"/>
    <property type="match status" value="2"/>
</dbReference>
<feature type="binding site" evidence="14">
    <location>
        <position position="186"/>
    </location>
    <ligand>
        <name>Zn(2+)</name>
        <dbReference type="ChEBI" id="CHEBI:29105"/>
        <label>2</label>
    </ligand>
</feature>
<evidence type="ECO:0000256" key="15">
    <source>
        <dbReference type="PROSITE-ProRule" id="PRU00546"/>
    </source>
</evidence>
<feature type="domain" description="CR-type" evidence="17">
    <location>
        <begin position="130"/>
        <end position="212"/>
    </location>
</feature>
<feature type="repeat" description="CXXCXGXG motif" evidence="14">
    <location>
        <begin position="160"/>
        <end position="167"/>
    </location>
</feature>
<dbReference type="Pfam" id="PF00684">
    <property type="entry name" value="DnaJ_CXXCXGXG"/>
    <property type="match status" value="1"/>
</dbReference>
<dbReference type="InterPro" id="IPR001305">
    <property type="entry name" value="HSP_DnaJ_Cys-rich_dom"/>
</dbReference>
<feature type="binding site" evidence="14">
    <location>
        <position position="163"/>
    </location>
    <ligand>
        <name>Zn(2+)</name>
        <dbReference type="ChEBI" id="CHEBI:29105"/>
        <label>2</label>
    </ligand>
</feature>
<dbReference type="AlphaFoldDB" id="A0A926F0A6"/>
<evidence type="ECO:0000256" key="10">
    <source>
        <dbReference type="ARBA" id="ARBA00023186"/>
    </source>
</evidence>
<dbReference type="GO" id="GO:0005524">
    <property type="term" value="F:ATP binding"/>
    <property type="evidence" value="ECO:0007669"/>
    <property type="project" value="InterPro"/>
</dbReference>
<dbReference type="GO" id="GO:0009408">
    <property type="term" value="P:response to heat"/>
    <property type="evidence" value="ECO:0007669"/>
    <property type="project" value="InterPro"/>
</dbReference>
<evidence type="ECO:0000256" key="5">
    <source>
        <dbReference type="ARBA" id="ARBA00022723"/>
    </source>
</evidence>
<dbReference type="SUPFAM" id="SSF46565">
    <property type="entry name" value="Chaperone J-domain"/>
    <property type="match status" value="1"/>
</dbReference>
<comment type="caution">
    <text evidence="18">The sequence shown here is derived from an EMBL/GenBank/DDBJ whole genome shotgun (WGS) entry which is preliminary data.</text>
</comment>
<evidence type="ECO:0000313" key="18">
    <source>
        <dbReference type="EMBL" id="MBC8590777.1"/>
    </source>
</evidence>
<comment type="function">
    <text evidence="11 14">Participates actively in the response to hyperosmotic and heat shock by preventing the aggregation of stress-denatured proteins and by disaggregating proteins, also in an autonomous, DnaK-independent fashion. Unfolded proteins bind initially to DnaJ; upon interaction with the DnaJ-bound protein, DnaK hydrolyzes its bound ATP, resulting in the formation of a stable complex. GrpE releases ADP from DnaK; ATP binding to DnaK triggers the release of the substrate protein, thus completing the reaction cycle. Several rounds of ATP-dependent interactions between DnaJ, DnaK and GrpE are required for fully efficient folding. Also involved, together with DnaK and GrpE, in the DNA replication of plasmids through activation of initiation proteins.</text>
</comment>
<dbReference type="InterPro" id="IPR012724">
    <property type="entry name" value="DnaJ"/>
</dbReference>
<dbReference type="Gene3D" id="1.10.287.110">
    <property type="entry name" value="DnaJ domain"/>
    <property type="match status" value="1"/>
</dbReference>
<feature type="binding site" evidence="14">
    <location>
        <position position="143"/>
    </location>
    <ligand>
        <name>Zn(2+)</name>
        <dbReference type="ChEBI" id="CHEBI:29105"/>
        <label>1</label>
    </ligand>
</feature>
<dbReference type="InterPro" id="IPR036869">
    <property type="entry name" value="J_dom_sf"/>
</dbReference>
<evidence type="ECO:0000256" key="7">
    <source>
        <dbReference type="ARBA" id="ARBA00022771"/>
    </source>
</evidence>
<evidence type="ECO:0000256" key="3">
    <source>
        <dbReference type="ARBA" id="ARBA00022490"/>
    </source>
</evidence>
<dbReference type="HAMAP" id="MF_01152">
    <property type="entry name" value="DnaJ"/>
    <property type="match status" value="1"/>
</dbReference>
<evidence type="ECO:0000256" key="14">
    <source>
        <dbReference type="HAMAP-Rule" id="MF_01152"/>
    </source>
</evidence>
<feature type="zinc finger region" description="CR-type" evidence="15">
    <location>
        <begin position="130"/>
        <end position="212"/>
    </location>
</feature>
<dbReference type="PROSITE" id="PS50076">
    <property type="entry name" value="DNAJ_2"/>
    <property type="match status" value="1"/>
</dbReference>
<feature type="binding site" evidence="14">
    <location>
        <position position="189"/>
    </location>
    <ligand>
        <name>Zn(2+)</name>
        <dbReference type="ChEBI" id="CHEBI:29105"/>
        <label>2</label>
    </ligand>
</feature>
<evidence type="ECO:0000256" key="11">
    <source>
        <dbReference type="ARBA" id="ARBA00053423"/>
    </source>
</evidence>
<dbReference type="SMART" id="SM00271">
    <property type="entry name" value="DnaJ"/>
    <property type="match status" value="1"/>
</dbReference>
<feature type="binding site" evidence="14">
    <location>
        <position position="203"/>
    </location>
    <ligand>
        <name>Zn(2+)</name>
        <dbReference type="ChEBI" id="CHEBI:29105"/>
        <label>1</label>
    </ligand>
</feature>
<dbReference type="InterPro" id="IPR002939">
    <property type="entry name" value="DnaJ_C"/>
</dbReference>
<dbReference type="Pfam" id="PF01556">
    <property type="entry name" value="DnaJ_C"/>
    <property type="match status" value="1"/>
</dbReference>
<dbReference type="PROSITE" id="PS00636">
    <property type="entry name" value="DNAJ_1"/>
    <property type="match status" value="1"/>
</dbReference>
<comment type="subcellular location">
    <subcellularLocation>
        <location evidence="1 14">Cytoplasm</location>
    </subcellularLocation>
</comment>
<proteinExistence type="inferred from homology"/>
<evidence type="ECO:0000256" key="12">
    <source>
        <dbReference type="ARBA" id="ARBA00061004"/>
    </source>
</evidence>
<dbReference type="PROSITE" id="PS51188">
    <property type="entry name" value="ZF_CR"/>
    <property type="match status" value="1"/>
</dbReference>
<evidence type="ECO:0000256" key="8">
    <source>
        <dbReference type="ARBA" id="ARBA00022833"/>
    </source>
</evidence>
<dbReference type="Gene3D" id="6.20.20.10">
    <property type="match status" value="2"/>
</dbReference>
<dbReference type="NCBIfam" id="TIGR02349">
    <property type="entry name" value="DnaJ_bact"/>
    <property type="match status" value="1"/>
</dbReference>
<evidence type="ECO:0000313" key="19">
    <source>
        <dbReference type="Proteomes" id="UP000601522"/>
    </source>
</evidence>
<keyword evidence="19" id="KW-1185">Reference proteome</keyword>
<dbReference type="InterPro" id="IPR018253">
    <property type="entry name" value="DnaJ_domain_CS"/>
</dbReference>
<dbReference type="CDD" id="cd10719">
    <property type="entry name" value="DnaJ_zf"/>
    <property type="match status" value="1"/>
</dbReference>
<evidence type="ECO:0000256" key="9">
    <source>
        <dbReference type="ARBA" id="ARBA00023016"/>
    </source>
</evidence>
<dbReference type="FunFam" id="2.10.230.10:FF:000002">
    <property type="entry name" value="Molecular chaperone DnaJ"/>
    <property type="match status" value="1"/>
</dbReference>
<evidence type="ECO:0000259" key="17">
    <source>
        <dbReference type="PROSITE" id="PS51188"/>
    </source>
</evidence>
<dbReference type="GO" id="GO:0051082">
    <property type="term" value="F:unfolded protein binding"/>
    <property type="evidence" value="ECO:0007669"/>
    <property type="project" value="UniProtKB-UniRule"/>
</dbReference>
<feature type="repeat" description="CXXCXGXG motif" evidence="14">
    <location>
        <begin position="200"/>
        <end position="207"/>
    </location>
</feature>
<feature type="binding site" evidence="14">
    <location>
        <position position="160"/>
    </location>
    <ligand>
        <name>Zn(2+)</name>
        <dbReference type="ChEBI" id="CHEBI:29105"/>
        <label>2</label>
    </ligand>
</feature>
<comment type="similarity">
    <text evidence="12 14">Belongs to the DnaJ family.</text>
</comment>
<evidence type="ECO:0000256" key="4">
    <source>
        <dbReference type="ARBA" id="ARBA00022705"/>
    </source>
</evidence>
<keyword evidence="9 14" id="KW-0346">Stress response</keyword>
<dbReference type="GO" id="GO:0005737">
    <property type="term" value="C:cytoplasm"/>
    <property type="evidence" value="ECO:0007669"/>
    <property type="project" value="UniProtKB-SubCell"/>
</dbReference>
<dbReference type="GO" id="GO:0006260">
    <property type="term" value="P:DNA replication"/>
    <property type="evidence" value="ECO:0007669"/>
    <property type="project" value="UniProtKB-KW"/>
</dbReference>
<gene>
    <name evidence="14 18" type="primary">dnaJ</name>
    <name evidence="18" type="ORF">H8689_06470</name>
</gene>
<dbReference type="InterPro" id="IPR008971">
    <property type="entry name" value="HSP40/DnaJ_pept-bd"/>
</dbReference>
<dbReference type="Proteomes" id="UP000601522">
    <property type="component" value="Unassembled WGS sequence"/>
</dbReference>
<feature type="binding site" evidence="14">
    <location>
        <position position="200"/>
    </location>
    <ligand>
        <name>Zn(2+)</name>
        <dbReference type="ChEBI" id="CHEBI:29105"/>
        <label>1</label>
    </ligand>
</feature>
<feature type="repeat" description="CXXCXGXG motif" evidence="14">
    <location>
        <begin position="186"/>
        <end position="193"/>
    </location>
</feature>
<keyword evidence="7 14" id="KW-0863">Zinc-finger</keyword>
<dbReference type="InterPro" id="IPR036410">
    <property type="entry name" value="HSP_DnaJ_Cys-rich_dom_sf"/>
</dbReference>
<dbReference type="FunFam" id="2.60.260.20:FF:000004">
    <property type="entry name" value="Molecular chaperone DnaJ"/>
    <property type="match status" value="1"/>
</dbReference>
<dbReference type="NCBIfam" id="NF008035">
    <property type="entry name" value="PRK10767.1"/>
    <property type="match status" value="1"/>
</dbReference>
<dbReference type="PANTHER" id="PTHR43096:SF52">
    <property type="entry name" value="DNAJ HOMOLOG 1, MITOCHONDRIAL-RELATED"/>
    <property type="match status" value="1"/>
</dbReference>
<organism evidence="18 19">
    <name type="scientific">Wansuia hejianensis</name>
    <dbReference type="NCBI Taxonomy" id="2763667"/>
    <lineage>
        <taxon>Bacteria</taxon>
        <taxon>Bacillati</taxon>
        <taxon>Bacillota</taxon>
        <taxon>Clostridia</taxon>
        <taxon>Lachnospirales</taxon>
        <taxon>Lachnospiraceae</taxon>
        <taxon>Wansuia</taxon>
    </lineage>
</organism>
<dbReference type="FunFam" id="1.10.287.110:FF:000034">
    <property type="entry name" value="Chaperone protein DnaJ"/>
    <property type="match status" value="1"/>
</dbReference>
<dbReference type="PANTHER" id="PTHR43096">
    <property type="entry name" value="DNAJ HOMOLOG 1, MITOCHONDRIAL-RELATED"/>
    <property type="match status" value="1"/>
</dbReference>
<feature type="repeat" description="CXXCXGXG motif" evidence="14">
    <location>
        <begin position="143"/>
        <end position="150"/>
    </location>
</feature>
<dbReference type="SUPFAM" id="SSF57938">
    <property type="entry name" value="DnaJ/Hsp40 cysteine-rich domain"/>
    <property type="match status" value="1"/>
</dbReference>
<dbReference type="CDD" id="cd10747">
    <property type="entry name" value="DnaJ_C"/>
    <property type="match status" value="1"/>
</dbReference>
<dbReference type="PRINTS" id="PR00625">
    <property type="entry name" value="JDOMAIN"/>
</dbReference>
<keyword evidence="4 14" id="KW-0235">DNA replication</keyword>
<evidence type="ECO:0000256" key="1">
    <source>
        <dbReference type="ARBA" id="ARBA00004496"/>
    </source>
</evidence>
<keyword evidence="3 14" id="KW-0963">Cytoplasm</keyword>
<dbReference type="GO" id="GO:0008270">
    <property type="term" value="F:zinc ion binding"/>
    <property type="evidence" value="ECO:0007669"/>
    <property type="project" value="UniProtKB-UniRule"/>
</dbReference>
<dbReference type="CDD" id="cd06257">
    <property type="entry name" value="DnaJ"/>
    <property type="match status" value="1"/>
</dbReference>
<comment type="cofactor">
    <cofactor evidence="14">
        <name>Zn(2+)</name>
        <dbReference type="ChEBI" id="CHEBI:29105"/>
    </cofactor>
    <text evidence="14">Binds 2 Zn(2+) ions per monomer.</text>
</comment>
<feature type="domain" description="J" evidence="16">
    <location>
        <begin position="3"/>
        <end position="68"/>
    </location>
</feature>
<dbReference type="InterPro" id="IPR001623">
    <property type="entry name" value="DnaJ_domain"/>
</dbReference>
<sequence length="371" mass="41238">MRDYYEILGINKDATEAEIKKAYRTLAKKYHPDLNPDNKEAEQKFKEATAAYEILSNSEKRSRYDRFGHAGVDPQAQDFGGFGDIFEDIFDIFGGGFGGGYSQRNRRNGPVRGADLRYDLNIEFKEAVFGTEKEIQIQRTEECSTCHGTGAKEGTNKETCSKCKGTGEVRYAQQTAFGQFVRVGTCDECNGTGEIIKEKCSTCNGEGREIKTKRIKVKIPAGVDNGSIISIRGEGESGQRGGPAGDLFIYISVKKSSIFRRQGNNLYLDIPLTFTEAALGAEIEVPTLEEVEIFNIPAGTQTGTEFRLKNKGVPNVRGVGRGDLFFKVNIKVPTDLTEKQKQILVDFAKESGEDYKEHKKGFFEKVKDAFN</sequence>
<dbReference type="SUPFAM" id="SSF49493">
    <property type="entry name" value="HSP40/DnaJ peptide-binding domain"/>
    <property type="match status" value="2"/>
</dbReference>
<keyword evidence="10 14" id="KW-0143">Chaperone</keyword>
<keyword evidence="6 14" id="KW-0677">Repeat</keyword>
<accession>A0A926F0A6</accession>
<comment type="subunit">
    <text evidence="2 14">Homodimer.</text>
</comment>
<dbReference type="EMBL" id="JACRTK010000002">
    <property type="protein sequence ID" value="MBC8590777.1"/>
    <property type="molecule type" value="Genomic_DNA"/>
</dbReference>
<evidence type="ECO:0000256" key="13">
    <source>
        <dbReference type="ARBA" id="ARBA00067609"/>
    </source>
</evidence>
<evidence type="ECO:0000256" key="2">
    <source>
        <dbReference type="ARBA" id="ARBA00011738"/>
    </source>
</evidence>
<evidence type="ECO:0000259" key="16">
    <source>
        <dbReference type="PROSITE" id="PS50076"/>
    </source>
</evidence>
<evidence type="ECO:0000256" key="6">
    <source>
        <dbReference type="ARBA" id="ARBA00022737"/>
    </source>
</evidence>
<protein>
    <recommendedName>
        <fullName evidence="13 14">Chaperone protein DnaJ</fullName>
    </recommendedName>
</protein>
<feature type="binding site" evidence="14">
    <location>
        <position position="146"/>
    </location>
    <ligand>
        <name>Zn(2+)</name>
        <dbReference type="ChEBI" id="CHEBI:29105"/>
        <label>1</label>
    </ligand>
</feature>
<reference evidence="18 19" key="1">
    <citation type="submission" date="2020-08" db="EMBL/GenBank/DDBJ databases">
        <title>Genome public.</title>
        <authorList>
            <person name="Liu C."/>
            <person name="Sun Q."/>
        </authorList>
    </citation>
    <scope>NUCLEOTIDE SEQUENCE [LARGE SCALE GENOMIC DNA]</scope>
    <source>
        <strain evidence="18 19">NSJ-26</strain>
    </source>
</reference>
<dbReference type="GO" id="GO:0031072">
    <property type="term" value="F:heat shock protein binding"/>
    <property type="evidence" value="ECO:0007669"/>
    <property type="project" value="InterPro"/>
</dbReference>
<comment type="domain">
    <text evidence="14">The J domain is necessary and sufficient to stimulate DnaK ATPase activity. Zinc center 1 plays an important role in the autonomous, DnaK-independent chaperone activity of DnaJ. Zinc center 2 is essential for interaction with DnaK and for DnaJ activity.</text>
</comment>
<keyword evidence="8 14" id="KW-0862">Zinc</keyword>
<dbReference type="GO" id="GO:0042026">
    <property type="term" value="P:protein refolding"/>
    <property type="evidence" value="ECO:0007669"/>
    <property type="project" value="TreeGrafter"/>
</dbReference>
<dbReference type="Pfam" id="PF00226">
    <property type="entry name" value="DnaJ"/>
    <property type="match status" value="1"/>
</dbReference>
<dbReference type="RefSeq" id="WP_249323611.1">
    <property type="nucleotide sequence ID" value="NZ_JACRTK010000002.1"/>
</dbReference>